<organism evidence="9 10">
    <name type="scientific">Candidatus Collierbacteria bacterium CG10_big_fil_rev_8_21_14_0_10_43_36</name>
    <dbReference type="NCBI Taxonomy" id="1974534"/>
    <lineage>
        <taxon>Bacteria</taxon>
        <taxon>Candidatus Collieribacteriota</taxon>
    </lineage>
</organism>
<keyword evidence="2 9" id="KW-0436">Ligase</keyword>
<dbReference type="GO" id="GO:0006438">
    <property type="term" value="P:valyl-tRNA aminoacylation"/>
    <property type="evidence" value="ECO:0007669"/>
    <property type="project" value="InterPro"/>
</dbReference>
<keyword evidence="5" id="KW-0648">Protein biosynthesis</keyword>
<dbReference type="EMBL" id="PFAE01000068">
    <property type="protein sequence ID" value="PIR99354.1"/>
    <property type="molecule type" value="Genomic_DNA"/>
</dbReference>
<evidence type="ECO:0000256" key="2">
    <source>
        <dbReference type="ARBA" id="ARBA00022598"/>
    </source>
</evidence>
<evidence type="ECO:0000256" key="4">
    <source>
        <dbReference type="ARBA" id="ARBA00022840"/>
    </source>
</evidence>
<evidence type="ECO:0000256" key="7">
    <source>
        <dbReference type="ARBA" id="ARBA00029936"/>
    </source>
</evidence>
<dbReference type="InterPro" id="IPR014729">
    <property type="entry name" value="Rossmann-like_a/b/a_fold"/>
</dbReference>
<protein>
    <recommendedName>
        <fullName evidence="1">valine--tRNA ligase</fullName>
        <ecNumber evidence="1">6.1.1.9</ecNumber>
    </recommendedName>
    <alternativeName>
        <fullName evidence="7">Valyl-tRNA synthetase</fullName>
    </alternativeName>
</protein>
<dbReference type="PROSITE" id="PS00178">
    <property type="entry name" value="AA_TRNA_LIGASE_I"/>
    <property type="match status" value="1"/>
</dbReference>
<dbReference type="GO" id="GO:0005829">
    <property type="term" value="C:cytosol"/>
    <property type="evidence" value="ECO:0007669"/>
    <property type="project" value="TreeGrafter"/>
</dbReference>
<dbReference type="Gene3D" id="3.40.50.620">
    <property type="entry name" value="HUPs"/>
    <property type="match status" value="1"/>
</dbReference>
<reference evidence="10" key="1">
    <citation type="submission" date="2017-09" db="EMBL/GenBank/DDBJ databases">
        <title>Depth-based differentiation of microbial function through sediment-hosted aquifers and enrichment of novel symbionts in the deep terrestrial subsurface.</title>
        <authorList>
            <person name="Probst A.J."/>
            <person name="Ladd B."/>
            <person name="Jarett J.K."/>
            <person name="Geller-Mcgrath D.E."/>
            <person name="Sieber C.M.K."/>
            <person name="Emerson J.B."/>
            <person name="Anantharaman K."/>
            <person name="Thomas B.C."/>
            <person name="Malmstrom R."/>
            <person name="Stieglmeier M."/>
            <person name="Klingl A."/>
            <person name="Woyke T."/>
            <person name="Ryan C.M."/>
            <person name="Banfield J.F."/>
        </authorList>
    </citation>
    <scope>NUCLEOTIDE SEQUENCE [LARGE SCALE GENOMIC DNA]</scope>
</reference>
<dbReference type="PANTHER" id="PTHR11946:SF93">
    <property type="entry name" value="VALINE--TRNA LIGASE, CHLOROPLASTIC_MITOCHONDRIAL 2"/>
    <property type="match status" value="1"/>
</dbReference>
<gene>
    <name evidence="9" type="ORF">COT86_04425</name>
</gene>
<name>A0A2H0VJS2_9BACT</name>
<keyword evidence="6" id="KW-0030">Aminoacyl-tRNA synthetase</keyword>
<dbReference type="GO" id="GO:0004832">
    <property type="term" value="F:valine-tRNA ligase activity"/>
    <property type="evidence" value="ECO:0007669"/>
    <property type="project" value="UniProtKB-EC"/>
</dbReference>
<dbReference type="Proteomes" id="UP000230730">
    <property type="component" value="Unassembled WGS sequence"/>
</dbReference>
<dbReference type="Pfam" id="PF00133">
    <property type="entry name" value="tRNA-synt_1"/>
    <property type="match status" value="1"/>
</dbReference>
<dbReference type="PANTHER" id="PTHR11946">
    <property type="entry name" value="VALYL-TRNA SYNTHETASES"/>
    <property type="match status" value="1"/>
</dbReference>
<evidence type="ECO:0000259" key="8">
    <source>
        <dbReference type="Pfam" id="PF00133"/>
    </source>
</evidence>
<dbReference type="InterPro" id="IPR001412">
    <property type="entry name" value="aa-tRNA-synth_I_CS"/>
</dbReference>
<feature type="domain" description="Aminoacyl-tRNA synthetase class Ia" evidence="8">
    <location>
        <begin position="13"/>
        <end position="119"/>
    </location>
</feature>
<accession>A0A2H0VJS2</accession>
<dbReference type="InterPro" id="IPR002300">
    <property type="entry name" value="aa-tRNA-synth_Ia"/>
</dbReference>
<dbReference type="AlphaFoldDB" id="A0A2H0VJS2"/>
<evidence type="ECO:0000256" key="5">
    <source>
        <dbReference type="ARBA" id="ARBA00022917"/>
    </source>
</evidence>
<sequence>MEKNYDHKANEEKIYREWDASGAFTPPTGAEIAKTGQKTFTIIMPPPNANDPLHVGHAMFVTIEDILVRFHRMKGEAVLWLPGTDHAGIETQFVFEKKLTKQGKSRFDFDRDTLYQMIWD</sequence>
<evidence type="ECO:0000256" key="1">
    <source>
        <dbReference type="ARBA" id="ARBA00013169"/>
    </source>
</evidence>
<feature type="non-terminal residue" evidence="9">
    <location>
        <position position="120"/>
    </location>
</feature>
<evidence type="ECO:0000313" key="10">
    <source>
        <dbReference type="Proteomes" id="UP000230730"/>
    </source>
</evidence>
<dbReference type="GO" id="GO:0005524">
    <property type="term" value="F:ATP binding"/>
    <property type="evidence" value="ECO:0007669"/>
    <property type="project" value="UniProtKB-KW"/>
</dbReference>
<evidence type="ECO:0000313" key="9">
    <source>
        <dbReference type="EMBL" id="PIR99354.1"/>
    </source>
</evidence>
<dbReference type="InterPro" id="IPR002303">
    <property type="entry name" value="Valyl-tRNA_ligase"/>
</dbReference>
<dbReference type="EC" id="6.1.1.9" evidence="1"/>
<keyword evidence="3" id="KW-0547">Nucleotide-binding</keyword>
<keyword evidence="4" id="KW-0067">ATP-binding</keyword>
<dbReference type="SUPFAM" id="SSF52374">
    <property type="entry name" value="Nucleotidylyl transferase"/>
    <property type="match status" value="1"/>
</dbReference>
<comment type="caution">
    <text evidence="9">The sequence shown here is derived from an EMBL/GenBank/DDBJ whole genome shotgun (WGS) entry which is preliminary data.</text>
</comment>
<evidence type="ECO:0000256" key="6">
    <source>
        <dbReference type="ARBA" id="ARBA00023146"/>
    </source>
</evidence>
<proteinExistence type="predicted"/>
<evidence type="ECO:0000256" key="3">
    <source>
        <dbReference type="ARBA" id="ARBA00022741"/>
    </source>
</evidence>